<accession>A0A4U1G911</accession>
<reference evidence="1 2" key="1">
    <citation type="submission" date="2019-04" db="EMBL/GenBank/DDBJ databases">
        <title>Pedobacter sp. RP-1-16 sp. nov., isolated from Arctic soil.</title>
        <authorList>
            <person name="Dahal R.H."/>
            <person name="Kim D.-U."/>
        </authorList>
    </citation>
    <scope>NUCLEOTIDE SEQUENCE [LARGE SCALE GENOMIC DNA]</scope>
    <source>
        <strain evidence="1 2">RP-1-16</strain>
    </source>
</reference>
<evidence type="ECO:0000313" key="2">
    <source>
        <dbReference type="Proteomes" id="UP000309594"/>
    </source>
</evidence>
<evidence type="ECO:0000313" key="1">
    <source>
        <dbReference type="EMBL" id="TKC59143.1"/>
    </source>
</evidence>
<dbReference type="Proteomes" id="UP000309594">
    <property type="component" value="Unassembled WGS sequence"/>
</dbReference>
<comment type="caution">
    <text evidence="1">The sequence shown here is derived from an EMBL/GenBank/DDBJ whole genome shotgun (WGS) entry which is preliminary data.</text>
</comment>
<dbReference type="EMBL" id="SWDX01000006">
    <property type="protein sequence ID" value="TKC59143.1"/>
    <property type="molecule type" value="Genomic_DNA"/>
</dbReference>
<organism evidence="1 2">
    <name type="scientific">Pedobacter hiemivivus</name>
    <dbReference type="NCBI Taxonomy" id="2530454"/>
    <lineage>
        <taxon>Bacteria</taxon>
        <taxon>Pseudomonadati</taxon>
        <taxon>Bacteroidota</taxon>
        <taxon>Sphingobacteriia</taxon>
        <taxon>Sphingobacteriales</taxon>
        <taxon>Sphingobacteriaceae</taxon>
        <taxon>Pedobacter</taxon>
    </lineage>
</organism>
<protein>
    <submittedName>
        <fullName evidence="1">Uncharacterized protein</fullName>
    </submittedName>
</protein>
<sequence>MENIFSYKIESSQMLPYEVAIEKEATSIVKLLSSYWSDFLSIDPVWNKESIDKKMHEDNLVNQKLVA</sequence>
<gene>
    <name evidence="1" type="ORF">FBD94_16550</name>
</gene>
<dbReference type="AlphaFoldDB" id="A0A4U1G911"/>
<proteinExistence type="predicted"/>
<name>A0A4U1G911_9SPHI</name>